<dbReference type="Gene3D" id="1.10.10.10">
    <property type="entry name" value="Winged helix-like DNA-binding domain superfamily/Winged helix DNA-binding domain"/>
    <property type="match status" value="1"/>
</dbReference>
<protein>
    <submittedName>
        <fullName evidence="5">ArsR family transcriptional regulator</fullName>
    </submittedName>
</protein>
<dbReference type="GO" id="GO:0003677">
    <property type="term" value="F:DNA binding"/>
    <property type="evidence" value="ECO:0007669"/>
    <property type="project" value="UniProtKB-KW"/>
</dbReference>
<evidence type="ECO:0000313" key="6">
    <source>
        <dbReference type="Proteomes" id="UP000184088"/>
    </source>
</evidence>
<dbReference type="Proteomes" id="UP000184088">
    <property type="component" value="Unassembled WGS sequence"/>
</dbReference>
<dbReference type="InterPro" id="IPR001845">
    <property type="entry name" value="HTH_ArsR_DNA-bd_dom"/>
</dbReference>
<keyword evidence="1" id="KW-0805">Transcription regulation</keyword>
<proteinExistence type="predicted"/>
<dbReference type="InterPro" id="IPR036390">
    <property type="entry name" value="WH_DNA-bd_sf"/>
</dbReference>
<accession>A0A1M4SQX5</accession>
<evidence type="ECO:0000256" key="1">
    <source>
        <dbReference type="ARBA" id="ARBA00023015"/>
    </source>
</evidence>
<dbReference type="CDD" id="cd00090">
    <property type="entry name" value="HTH_ARSR"/>
    <property type="match status" value="1"/>
</dbReference>
<name>A0A1M4SQX5_9THEO</name>
<dbReference type="InterPro" id="IPR051081">
    <property type="entry name" value="HTH_MetalResp_TranReg"/>
</dbReference>
<evidence type="ECO:0000256" key="3">
    <source>
        <dbReference type="ARBA" id="ARBA00023163"/>
    </source>
</evidence>
<evidence type="ECO:0000313" key="5">
    <source>
        <dbReference type="EMBL" id="SHE34582.1"/>
    </source>
</evidence>
<dbReference type="Pfam" id="PF01022">
    <property type="entry name" value="HTH_5"/>
    <property type="match status" value="1"/>
</dbReference>
<dbReference type="PROSITE" id="PS00846">
    <property type="entry name" value="HTH_ARSR_1"/>
    <property type="match status" value="1"/>
</dbReference>
<dbReference type="InterPro" id="IPR011991">
    <property type="entry name" value="ArsR-like_HTH"/>
</dbReference>
<reference evidence="5 6" key="1">
    <citation type="submission" date="2016-11" db="EMBL/GenBank/DDBJ databases">
        <authorList>
            <person name="Jaros S."/>
            <person name="Januszkiewicz K."/>
            <person name="Wedrychowicz H."/>
        </authorList>
    </citation>
    <scope>NUCLEOTIDE SEQUENCE [LARGE SCALE GENOMIC DNA]</scope>
    <source>
        <strain evidence="5 6">DSM 17918</strain>
    </source>
</reference>
<keyword evidence="2" id="KW-0238">DNA-binding</keyword>
<keyword evidence="3" id="KW-0804">Transcription</keyword>
<dbReference type="InterPro" id="IPR036388">
    <property type="entry name" value="WH-like_DNA-bd_sf"/>
</dbReference>
<feature type="domain" description="HTH arsR-type" evidence="4">
    <location>
        <begin position="1"/>
        <end position="97"/>
    </location>
</feature>
<dbReference type="InterPro" id="IPR018334">
    <property type="entry name" value="ArsR_HTH"/>
</dbReference>
<dbReference type="RefSeq" id="WP_073341131.1">
    <property type="nucleotide sequence ID" value="NZ_FQVH01000001.1"/>
</dbReference>
<dbReference type="AlphaFoldDB" id="A0A1M4SQX5"/>
<dbReference type="SUPFAM" id="SSF46785">
    <property type="entry name" value="Winged helix' DNA-binding domain"/>
    <property type="match status" value="1"/>
</dbReference>
<organism evidence="5 6">
    <name type="scientific">Caldanaerobius fijiensis DSM 17918</name>
    <dbReference type="NCBI Taxonomy" id="1121256"/>
    <lineage>
        <taxon>Bacteria</taxon>
        <taxon>Bacillati</taxon>
        <taxon>Bacillota</taxon>
        <taxon>Clostridia</taxon>
        <taxon>Thermoanaerobacterales</taxon>
        <taxon>Thermoanaerobacteraceae</taxon>
        <taxon>Caldanaerobius</taxon>
    </lineage>
</organism>
<dbReference type="PRINTS" id="PR00778">
    <property type="entry name" value="HTHARSR"/>
</dbReference>
<dbReference type="NCBIfam" id="NF033788">
    <property type="entry name" value="HTH_metalloreg"/>
    <property type="match status" value="1"/>
</dbReference>
<dbReference type="EMBL" id="FQVH01000001">
    <property type="protein sequence ID" value="SHE34582.1"/>
    <property type="molecule type" value="Genomic_DNA"/>
</dbReference>
<dbReference type="PANTHER" id="PTHR33154">
    <property type="entry name" value="TRANSCRIPTIONAL REGULATOR, ARSR FAMILY"/>
    <property type="match status" value="1"/>
</dbReference>
<dbReference type="PANTHER" id="PTHR33154:SF18">
    <property type="entry name" value="ARSENICAL RESISTANCE OPERON REPRESSOR"/>
    <property type="match status" value="1"/>
</dbReference>
<evidence type="ECO:0000256" key="2">
    <source>
        <dbReference type="ARBA" id="ARBA00023125"/>
    </source>
</evidence>
<dbReference type="SMART" id="SM00418">
    <property type="entry name" value="HTH_ARSR"/>
    <property type="match status" value="1"/>
</dbReference>
<evidence type="ECO:0000259" key="4">
    <source>
        <dbReference type="PROSITE" id="PS50987"/>
    </source>
</evidence>
<gene>
    <name evidence="5" type="ORF">SAMN02746089_00102</name>
</gene>
<keyword evidence="6" id="KW-1185">Reference proteome</keyword>
<sequence>MEEILSMVEIFKALSDPIRLRILDLLLKQQKGDEYCVCDLADEIGISQPNVSHHLKILKSAGLVRCEKSEGCSYYVVNAEKLRELCQNLNRTFLGDEYECH</sequence>
<dbReference type="OrthoDB" id="9798835at2"/>
<dbReference type="PROSITE" id="PS50987">
    <property type="entry name" value="HTH_ARSR_2"/>
    <property type="match status" value="1"/>
</dbReference>
<dbReference type="GO" id="GO:0003700">
    <property type="term" value="F:DNA-binding transcription factor activity"/>
    <property type="evidence" value="ECO:0007669"/>
    <property type="project" value="InterPro"/>
</dbReference>
<dbReference type="STRING" id="1121256.SAMN02746089_00102"/>